<keyword evidence="11" id="KW-1185">Reference proteome</keyword>
<dbReference type="InterPro" id="IPR029058">
    <property type="entry name" value="AB_hydrolase_fold"/>
</dbReference>
<sequence length="856" mass="98134">MGSWMVKLQEEEDFELHSVEVVNGSLDNGDPEAQLLSSSSIRSDKFDKFKSLLFSESISVSIWRWVLMIIGGALIWFGLLAWFEVHRSSLVAASPRDRSFSIENVFNREFTYQDETFRFLVPPAVLNLEYDSDEGRYLGVSSESGDMEFVIKKLSNTTYSKTLASMHFDYKQHSYEITTIEVSYESDRIIFGTDLVDEFRYSSRGHYWIKEVDSGKVYPISPDPGNTDLVKVSYCDFSPNYNYAYFVHENDLYVQNLYQPDSVRRITSDGAHDIYNGKPDWVYEEEVLASHKAVWWSPSESVLVFAKFNDSTVANYTMLKFISDEHYPNIEQIHYPNPGQSNPLVSMILYNLADNSSFEINVEEDGPFILYDALWLTDDLFMFKVTDRESRIMRVKIYDLHTGSCKTVRTIDSNSYGGWIEKVKKIFLIPPNKNQGRESLGYVDTVVDPEGFPHIFFFDSPYSEQGVQLTRGDWEVTSGPIAFDYDNATVYFMANKMHSMSQQLYAVSLNLPNDDNIHSVQNGVQAFDYFEFIFSGSTRFSIMQYLGPNIPVTKVGPIKALLEGDDLNTDVSQITHNQELSDALGKYDLPKSSYKLFTTSDNVSISYIETRPARMDPNRKYPLLVTVYGGPGSRTFTTEFRVLLEQSIVSGLDAIVLQIEPRGTGGKGWEFKSWLKDKIGFWEPRDITEITKTYISENYGHIDPERVAIWGWSYGGFTTLKTLEHDGGETFKYGIAVAPVTNWSSYDSIYTERYLRSPSTNLDGYSKHAAVVDLEPFLRVKRFMLAHGTADDNVHVVNTYKFLDRLNLGNIRNYDIHVFPDSNHSIMFHNAANTIYKTIYYWLDNAFNGKFDHLSN</sequence>
<feature type="transmembrane region" description="Helical" evidence="7">
    <location>
        <begin position="62"/>
        <end position="83"/>
    </location>
</feature>
<dbReference type="Gene3D" id="2.140.10.30">
    <property type="entry name" value="Dipeptidylpeptidase IV, N-terminal domain"/>
    <property type="match status" value="1"/>
</dbReference>
<keyword evidence="5" id="KW-0720">Serine protease</keyword>
<dbReference type="InterPro" id="IPR050278">
    <property type="entry name" value="Serine_Prot_S9B/DPPIV"/>
</dbReference>
<keyword evidence="3" id="KW-0645">Protease</keyword>
<dbReference type="MEROPS" id="S09.005"/>
<keyword evidence="6" id="KW-0325">Glycoprotein</keyword>
<dbReference type="GO" id="GO:0007323">
    <property type="term" value="P:peptide pheromone maturation"/>
    <property type="evidence" value="ECO:0007669"/>
    <property type="project" value="EnsemblFungi"/>
</dbReference>
<evidence type="ECO:0000313" key="11">
    <source>
        <dbReference type="Proteomes" id="UP000006790"/>
    </source>
</evidence>
<dbReference type="Proteomes" id="UP000006790">
    <property type="component" value="Chromosome 8"/>
</dbReference>
<dbReference type="STRING" id="931890.G8JXM7"/>
<feature type="domain" description="Dipeptidylpeptidase IV N-terminal" evidence="9">
    <location>
        <begin position="185"/>
        <end position="551"/>
    </location>
</feature>
<dbReference type="PANTHER" id="PTHR11731:SF160">
    <property type="entry name" value="DIPEPTIDYL AMINOPEPTIDASE A"/>
    <property type="match status" value="1"/>
</dbReference>
<dbReference type="AlphaFoldDB" id="G8JXM7"/>
<keyword evidence="4" id="KW-0378">Hydrolase</keyword>
<proteinExistence type="inferred from homology"/>
<keyword evidence="2" id="KW-0031">Aminopeptidase</keyword>
<reference evidence="11" key="1">
    <citation type="journal article" date="2012" name="G3 (Bethesda)">
        <title>Pichia sorbitophila, an interspecies yeast hybrid reveals early steps of genome resolution following polyploidization.</title>
        <authorList>
            <person name="Leh Louis V."/>
            <person name="Despons L."/>
            <person name="Friedrich A."/>
            <person name="Martin T."/>
            <person name="Durrens P."/>
            <person name="Casaregola S."/>
            <person name="Neuveglise C."/>
            <person name="Fairhead C."/>
            <person name="Marck C."/>
            <person name="Cruz J.A."/>
            <person name="Straub M.L."/>
            <person name="Kugler V."/>
            <person name="Sacerdot C."/>
            <person name="Uzunov Z."/>
            <person name="Thierry A."/>
            <person name="Weiss S."/>
            <person name="Bleykasten C."/>
            <person name="De Montigny J."/>
            <person name="Jacques N."/>
            <person name="Jung P."/>
            <person name="Lemaire M."/>
            <person name="Mallet S."/>
            <person name="Morel G."/>
            <person name="Richard G.F."/>
            <person name="Sarkar A."/>
            <person name="Savel G."/>
            <person name="Schacherer J."/>
            <person name="Seret M.L."/>
            <person name="Talla E."/>
            <person name="Samson G."/>
            <person name="Jubin C."/>
            <person name="Poulain J."/>
            <person name="Vacherie B."/>
            <person name="Barbe V."/>
            <person name="Pelletier E."/>
            <person name="Sherman D.J."/>
            <person name="Westhof E."/>
            <person name="Weissenbach J."/>
            <person name="Baret P.V."/>
            <person name="Wincker P."/>
            <person name="Gaillardin C."/>
            <person name="Dujon B."/>
            <person name="Souciet J.L."/>
        </authorList>
    </citation>
    <scope>NUCLEOTIDE SEQUENCE [LARGE SCALE GENOMIC DNA]</scope>
    <source>
        <strain evidence="11">CBS 270.75 / DBVPG 7215 / KCTC 17166 / NRRL Y-17582</strain>
    </source>
</reference>
<organism evidence="10 11">
    <name type="scientific">Eremothecium cymbalariae (strain CBS 270.75 / DBVPG 7215 / KCTC 17166 / NRRL Y-17582)</name>
    <name type="common">Yeast</name>
    <dbReference type="NCBI Taxonomy" id="931890"/>
    <lineage>
        <taxon>Eukaryota</taxon>
        <taxon>Fungi</taxon>
        <taxon>Dikarya</taxon>
        <taxon>Ascomycota</taxon>
        <taxon>Saccharomycotina</taxon>
        <taxon>Saccharomycetes</taxon>
        <taxon>Saccharomycetales</taxon>
        <taxon>Saccharomycetaceae</taxon>
        <taxon>Eremothecium</taxon>
    </lineage>
</organism>
<evidence type="ECO:0000256" key="1">
    <source>
        <dbReference type="ARBA" id="ARBA00006150"/>
    </source>
</evidence>
<evidence type="ECO:0000256" key="2">
    <source>
        <dbReference type="ARBA" id="ARBA00022438"/>
    </source>
</evidence>
<dbReference type="GO" id="GO:0005802">
    <property type="term" value="C:trans-Golgi network"/>
    <property type="evidence" value="ECO:0007669"/>
    <property type="project" value="EnsemblFungi"/>
</dbReference>
<keyword evidence="7" id="KW-1133">Transmembrane helix</keyword>
<feature type="domain" description="Peptidase S9 prolyl oligopeptidase catalytic" evidence="8">
    <location>
        <begin position="644"/>
        <end position="849"/>
    </location>
</feature>
<dbReference type="GO" id="GO:0008239">
    <property type="term" value="F:dipeptidyl-peptidase activity"/>
    <property type="evidence" value="ECO:0007669"/>
    <property type="project" value="TreeGrafter"/>
</dbReference>
<evidence type="ECO:0000256" key="4">
    <source>
        <dbReference type="ARBA" id="ARBA00022801"/>
    </source>
</evidence>
<dbReference type="FunCoup" id="G8JXM7">
    <property type="interactions" value="306"/>
</dbReference>
<dbReference type="InterPro" id="IPR001375">
    <property type="entry name" value="Peptidase_S9_cat"/>
</dbReference>
<dbReference type="Gene3D" id="3.40.50.1820">
    <property type="entry name" value="alpha/beta hydrolase"/>
    <property type="match status" value="1"/>
</dbReference>
<dbReference type="InterPro" id="IPR002469">
    <property type="entry name" value="Peptidase_S9B_N"/>
</dbReference>
<dbReference type="Pfam" id="PF00930">
    <property type="entry name" value="DPPIV_N"/>
    <property type="match status" value="1"/>
</dbReference>
<dbReference type="RefSeq" id="XP_003648418.1">
    <property type="nucleotide sequence ID" value="XM_003648370.1"/>
</dbReference>
<dbReference type="InParanoid" id="G8JXM7"/>
<evidence type="ECO:0008006" key="12">
    <source>
        <dbReference type="Google" id="ProtNLM"/>
    </source>
</evidence>
<protein>
    <recommendedName>
        <fullName evidence="12">Dipeptidyl aminopeptidase A</fullName>
    </recommendedName>
</protein>
<evidence type="ECO:0000256" key="3">
    <source>
        <dbReference type="ARBA" id="ARBA00022670"/>
    </source>
</evidence>
<accession>G8JXM7</accession>
<dbReference type="SUPFAM" id="SSF53474">
    <property type="entry name" value="alpha/beta-Hydrolases"/>
    <property type="match status" value="1"/>
</dbReference>
<keyword evidence="7" id="KW-0812">Transmembrane</keyword>
<dbReference type="eggNOG" id="KOG2100">
    <property type="taxonomic scope" value="Eukaryota"/>
</dbReference>
<dbReference type="PANTHER" id="PTHR11731">
    <property type="entry name" value="PROTEASE FAMILY S9B,C DIPEPTIDYL-PEPTIDASE IV-RELATED"/>
    <property type="match status" value="1"/>
</dbReference>
<dbReference type="GO" id="GO:0008236">
    <property type="term" value="F:serine-type peptidase activity"/>
    <property type="evidence" value="ECO:0007669"/>
    <property type="project" value="UniProtKB-KW"/>
</dbReference>
<comment type="similarity">
    <text evidence="1">Belongs to the peptidase S9B family.</text>
</comment>
<evidence type="ECO:0000259" key="9">
    <source>
        <dbReference type="Pfam" id="PF00930"/>
    </source>
</evidence>
<dbReference type="GO" id="GO:0005886">
    <property type="term" value="C:plasma membrane"/>
    <property type="evidence" value="ECO:0007669"/>
    <property type="project" value="TreeGrafter"/>
</dbReference>
<dbReference type="FunFam" id="3.40.50.1820:FF:000003">
    <property type="entry name" value="Dipeptidyl peptidase 4"/>
    <property type="match status" value="1"/>
</dbReference>
<keyword evidence="7" id="KW-0472">Membrane</keyword>
<evidence type="ECO:0000259" key="8">
    <source>
        <dbReference type="Pfam" id="PF00326"/>
    </source>
</evidence>
<name>G8JXM7_ERECY</name>
<dbReference type="GO" id="GO:0004177">
    <property type="term" value="F:aminopeptidase activity"/>
    <property type="evidence" value="ECO:0007669"/>
    <property type="project" value="UniProtKB-KW"/>
</dbReference>
<gene>
    <name evidence="10" type="ordered locus">Ecym_8323</name>
</gene>
<evidence type="ECO:0000256" key="6">
    <source>
        <dbReference type="ARBA" id="ARBA00023180"/>
    </source>
</evidence>
<evidence type="ECO:0000256" key="7">
    <source>
        <dbReference type="SAM" id="Phobius"/>
    </source>
</evidence>
<dbReference type="SUPFAM" id="SSF82171">
    <property type="entry name" value="DPP6 N-terminal domain-like"/>
    <property type="match status" value="1"/>
</dbReference>
<dbReference type="OMA" id="NYDMHIF"/>
<dbReference type="EMBL" id="CP002504">
    <property type="protein sequence ID" value="AET41601.1"/>
    <property type="molecule type" value="Genomic_DNA"/>
</dbReference>
<dbReference type="KEGG" id="erc:Ecym_8323"/>
<dbReference type="GO" id="GO:0006508">
    <property type="term" value="P:proteolysis"/>
    <property type="evidence" value="ECO:0007669"/>
    <property type="project" value="UniProtKB-KW"/>
</dbReference>
<evidence type="ECO:0000313" key="10">
    <source>
        <dbReference type="EMBL" id="AET41601.1"/>
    </source>
</evidence>
<dbReference type="Pfam" id="PF00326">
    <property type="entry name" value="Peptidase_S9"/>
    <property type="match status" value="1"/>
</dbReference>
<evidence type="ECO:0000256" key="5">
    <source>
        <dbReference type="ARBA" id="ARBA00022825"/>
    </source>
</evidence>
<dbReference type="GeneID" id="11469976"/>
<dbReference type="OrthoDB" id="16520at2759"/>
<dbReference type="HOGENOM" id="CLU_006105_0_1_1"/>